<gene>
    <name evidence="1" type="ORF">MYCFIDRAFT_211365</name>
</gene>
<dbReference type="KEGG" id="pfj:MYCFIDRAFT_211365"/>
<dbReference type="HOGENOM" id="CLU_2574887_0_0_1"/>
<dbReference type="VEuPathDB" id="FungiDB:MYCFIDRAFT_211365"/>
<evidence type="ECO:0000313" key="2">
    <source>
        <dbReference type="Proteomes" id="UP000016932"/>
    </source>
</evidence>
<dbReference type="GeneID" id="19337387"/>
<dbReference type="EMBL" id="KB446558">
    <property type="protein sequence ID" value="EME83530.1"/>
    <property type="molecule type" value="Genomic_DNA"/>
</dbReference>
<reference evidence="1 2" key="1">
    <citation type="journal article" date="2012" name="PLoS Pathog.">
        <title>Diverse lifestyles and strategies of plant pathogenesis encoded in the genomes of eighteen Dothideomycetes fungi.</title>
        <authorList>
            <person name="Ohm R.A."/>
            <person name="Feau N."/>
            <person name="Henrissat B."/>
            <person name="Schoch C.L."/>
            <person name="Horwitz B.A."/>
            <person name="Barry K.W."/>
            <person name="Condon B.J."/>
            <person name="Copeland A.C."/>
            <person name="Dhillon B."/>
            <person name="Glaser F."/>
            <person name="Hesse C.N."/>
            <person name="Kosti I."/>
            <person name="LaButti K."/>
            <person name="Lindquist E.A."/>
            <person name="Lucas S."/>
            <person name="Salamov A.A."/>
            <person name="Bradshaw R.E."/>
            <person name="Ciuffetti L."/>
            <person name="Hamelin R.C."/>
            <person name="Kema G.H.J."/>
            <person name="Lawrence C."/>
            <person name="Scott J.A."/>
            <person name="Spatafora J.W."/>
            <person name="Turgeon B.G."/>
            <person name="de Wit P.J.G.M."/>
            <person name="Zhong S."/>
            <person name="Goodwin S.B."/>
            <person name="Grigoriev I.V."/>
        </authorList>
    </citation>
    <scope>NUCLEOTIDE SEQUENCE [LARGE SCALE GENOMIC DNA]</scope>
    <source>
        <strain evidence="1 2">CIRAD86</strain>
    </source>
</reference>
<proteinExistence type="predicted"/>
<dbReference type="RefSeq" id="XP_007926724.1">
    <property type="nucleotide sequence ID" value="XM_007928533.1"/>
</dbReference>
<name>M2Z110_PSEFD</name>
<organism evidence="1 2">
    <name type="scientific">Pseudocercospora fijiensis (strain CIRAD86)</name>
    <name type="common">Black leaf streak disease fungus</name>
    <name type="synonym">Mycosphaerella fijiensis</name>
    <dbReference type="NCBI Taxonomy" id="383855"/>
    <lineage>
        <taxon>Eukaryota</taxon>
        <taxon>Fungi</taxon>
        <taxon>Dikarya</taxon>
        <taxon>Ascomycota</taxon>
        <taxon>Pezizomycotina</taxon>
        <taxon>Dothideomycetes</taxon>
        <taxon>Dothideomycetidae</taxon>
        <taxon>Mycosphaerellales</taxon>
        <taxon>Mycosphaerellaceae</taxon>
        <taxon>Pseudocercospora</taxon>
    </lineage>
</organism>
<sequence>MRYERGARVCLLGSCIDSWLSHCGLDRDVVNPALCSQNSARFHQRNGDNLRRSIGRPKTVNTADASTIDQVLTSTTIPFEP</sequence>
<evidence type="ECO:0000313" key="1">
    <source>
        <dbReference type="EMBL" id="EME83530.1"/>
    </source>
</evidence>
<dbReference type="AlphaFoldDB" id="M2Z110"/>
<protein>
    <submittedName>
        <fullName evidence="1">Uncharacterized protein</fullName>
    </submittedName>
</protein>
<keyword evidence="2" id="KW-1185">Reference proteome</keyword>
<accession>M2Z110</accession>
<dbReference type="Proteomes" id="UP000016932">
    <property type="component" value="Unassembled WGS sequence"/>
</dbReference>